<dbReference type="InterPro" id="IPR001199">
    <property type="entry name" value="Cyt_B5-like_heme/steroid-bd"/>
</dbReference>
<dbReference type="GO" id="GO:0046872">
    <property type="term" value="F:metal ion binding"/>
    <property type="evidence" value="ECO:0007669"/>
    <property type="project" value="UniProtKB-KW"/>
</dbReference>
<feature type="compositionally biased region" description="Polar residues" evidence="5">
    <location>
        <begin position="130"/>
        <end position="140"/>
    </location>
</feature>
<feature type="region of interest" description="Disordered" evidence="5">
    <location>
        <begin position="130"/>
        <end position="166"/>
    </location>
</feature>
<keyword evidence="3" id="KW-0408">Iron</keyword>
<evidence type="ECO:0000256" key="4">
    <source>
        <dbReference type="ARBA" id="ARBA00038168"/>
    </source>
</evidence>
<sequence>MFSAAISYLRVTLREYRLSLIANCPVDVDVLKYTLLVVLTLITIYRKELSTNSRHRHRRRGYGKSSLKFKSAQSINVVSSGGSEDEELQDGDNDDESLSVITTIIASKISSEVKEYYSKVHSKVHTMAATTASQMPQMPTASYDPLGDQPSPNTSLASTSSPPHHSNLNTINRLRLYSNSGELLGPLFPDTLILIFTYLSAKDLLTVMSSVSKGIETVVRSNEMWLSLFREHYGELGPWKVAKEAYTRSRGVGGLMSHRVKEGSDFKSFYLVFTCTWLNWCIAGHATDGSCLVGLHGSVYNLTNFLDDHPGSPESLLYRSGKDSTQFFEDIGHSINARQLALTMLEVPAPQGYGVNDLKRRRKPFRDNYAFESTTEVVSEFLRKGYERKSREVETWKSLLGKDDLEVNIFYDPFVEAWSVWFLSELGLPTFITGRLCT</sequence>
<dbReference type="OrthoDB" id="260519at2759"/>
<proteinExistence type="inferred from homology"/>
<evidence type="ECO:0000259" key="6">
    <source>
        <dbReference type="PROSITE" id="PS50181"/>
    </source>
</evidence>
<dbReference type="Gene3D" id="1.20.1280.50">
    <property type="match status" value="1"/>
</dbReference>
<comment type="similarity">
    <text evidence="4">Belongs to the cytochrome b5 family.</text>
</comment>
<name>A0A9W7AT93_9STRA</name>
<dbReference type="Proteomes" id="UP001165085">
    <property type="component" value="Unassembled WGS sequence"/>
</dbReference>
<dbReference type="PROSITE" id="PS50181">
    <property type="entry name" value="FBOX"/>
    <property type="match status" value="1"/>
</dbReference>
<protein>
    <recommendedName>
        <fullName evidence="10">Cytochrome b5 heme-binding domain-containing protein</fullName>
    </recommendedName>
</protein>
<dbReference type="PRINTS" id="PR00363">
    <property type="entry name" value="CYTOCHROMEB5"/>
</dbReference>
<evidence type="ECO:0000259" key="7">
    <source>
        <dbReference type="PROSITE" id="PS50255"/>
    </source>
</evidence>
<dbReference type="PANTHER" id="PTHR19359:SF14">
    <property type="entry name" value="CYTOCHROME B5 A"/>
    <property type="match status" value="1"/>
</dbReference>
<dbReference type="PROSITE" id="PS50255">
    <property type="entry name" value="CYTOCHROME_B5_2"/>
    <property type="match status" value="1"/>
</dbReference>
<keyword evidence="2" id="KW-0479">Metal-binding</keyword>
<evidence type="ECO:0000256" key="2">
    <source>
        <dbReference type="ARBA" id="ARBA00022723"/>
    </source>
</evidence>
<dbReference type="InterPro" id="IPR036400">
    <property type="entry name" value="Cyt_B5-like_heme/steroid_sf"/>
</dbReference>
<dbReference type="SUPFAM" id="SSF81383">
    <property type="entry name" value="F-box domain"/>
    <property type="match status" value="1"/>
</dbReference>
<feature type="domain" description="Cytochrome b5 heme-binding" evidence="7">
    <location>
        <begin position="282"/>
        <end position="359"/>
    </location>
</feature>
<dbReference type="SMART" id="SM01117">
    <property type="entry name" value="Cyt-b5"/>
    <property type="match status" value="1"/>
</dbReference>
<dbReference type="GO" id="GO:0020037">
    <property type="term" value="F:heme binding"/>
    <property type="evidence" value="ECO:0007669"/>
    <property type="project" value="TreeGrafter"/>
</dbReference>
<evidence type="ECO:0000313" key="9">
    <source>
        <dbReference type="Proteomes" id="UP001165085"/>
    </source>
</evidence>
<evidence type="ECO:0008006" key="10">
    <source>
        <dbReference type="Google" id="ProtNLM"/>
    </source>
</evidence>
<evidence type="ECO:0000256" key="1">
    <source>
        <dbReference type="ARBA" id="ARBA00022617"/>
    </source>
</evidence>
<dbReference type="InterPro" id="IPR036047">
    <property type="entry name" value="F-box-like_dom_sf"/>
</dbReference>
<feature type="domain" description="F-box" evidence="6">
    <location>
        <begin position="181"/>
        <end position="228"/>
    </location>
</feature>
<dbReference type="EMBL" id="BRXY01000207">
    <property type="protein sequence ID" value="GMH77384.1"/>
    <property type="molecule type" value="Genomic_DNA"/>
</dbReference>
<dbReference type="PANTHER" id="PTHR19359">
    <property type="entry name" value="CYTOCHROME B5"/>
    <property type="match status" value="1"/>
</dbReference>
<dbReference type="AlphaFoldDB" id="A0A9W7AT93"/>
<dbReference type="SUPFAM" id="SSF55856">
    <property type="entry name" value="Cytochrome b5-like heme/steroid binding domain"/>
    <property type="match status" value="1"/>
</dbReference>
<gene>
    <name evidence="8" type="ORF">TrST_g9179</name>
</gene>
<keyword evidence="9" id="KW-1185">Reference proteome</keyword>
<accession>A0A9W7AT93</accession>
<dbReference type="Gene3D" id="3.10.120.10">
    <property type="entry name" value="Cytochrome b5-like heme/steroid binding domain"/>
    <property type="match status" value="1"/>
</dbReference>
<dbReference type="Pfam" id="PF00173">
    <property type="entry name" value="Cyt-b5"/>
    <property type="match status" value="1"/>
</dbReference>
<evidence type="ECO:0000256" key="5">
    <source>
        <dbReference type="SAM" id="MobiDB-lite"/>
    </source>
</evidence>
<organism evidence="8 9">
    <name type="scientific">Triparma strigata</name>
    <dbReference type="NCBI Taxonomy" id="1606541"/>
    <lineage>
        <taxon>Eukaryota</taxon>
        <taxon>Sar</taxon>
        <taxon>Stramenopiles</taxon>
        <taxon>Ochrophyta</taxon>
        <taxon>Bolidophyceae</taxon>
        <taxon>Parmales</taxon>
        <taxon>Triparmaceae</taxon>
        <taxon>Triparma</taxon>
    </lineage>
</organism>
<dbReference type="InterPro" id="IPR001810">
    <property type="entry name" value="F-box_dom"/>
</dbReference>
<reference evidence="9" key="1">
    <citation type="journal article" date="2023" name="Commun. Biol.">
        <title>Genome analysis of Parmales, the sister group of diatoms, reveals the evolutionary specialization of diatoms from phago-mixotrophs to photoautotrophs.</title>
        <authorList>
            <person name="Ban H."/>
            <person name="Sato S."/>
            <person name="Yoshikawa S."/>
            <person name="Yamada K."/>
            <person name="Nakamura Y."/>
            <person name="Ichinomiya M."/>
            <person name="Sato N."/>
            <person name="Blanc-Mathieu R."/>
            <person name="Endo H."/>
            <person name="Kuwata A."/>
            <person name="Ogata H."/>
        </authorList>
    </citation>
    <scope>NUCLEOTIDE SEQUENCE [LARGE SCALE GENOMIC DNA]</scope>
    <source>
        <strain evidence="9">NIES 3701</strain>
    </source>
</reference>
<dbReference type="GO" id="GO:0016020">
    <property type="term" value="C:membrane"/>
    <property type="evidence" value="ECO:0007669"/>
    <property type="project" value="TreeGrafter"/>
</dbReference>
<evidence type="ECO:0000313" key="8">
    <source>
        <dbReference type="EMBL" id="GMH77384.1"/>
    </source>
</evidence>
<comment type="caution">
    <text evidence="8">The sequence shown here is derived from an EMBL/GenBank/DDBJ whole genome shotgun (WGS) entry which is preliminary data.</text>
</comment>
<dbReference type="InterPro" id="IPR050668">
    <property type="entry name" value="Cytochrome_b5"/>
</dbReference>
<evidence type="ECO:0000256" key="3">
    <source>
        <dbReference type="ARBA" id="ARBA00023004"/>
    </source>
</evidence>
<keyword evidence="1" id="KW-0349">Heme</keyword>
<feature type="compositionally biased region" description="Polar residues" evidence="5">
    <location>
        <begin position="150"/>
        <end position="166"/>
    </location>
</feature>